<sequence>MTSTLGIIITAIVGGLLPALVWLFFWLNEDRKKPEPKGNLLQAFLVGAIAVIIAFFLEQPFLALLGPLSGTAIPIEFSLATIFLIISQSKLIIAWSAIEEGVKYLGARITVLERPEFDEPVDAMIYLITVALGFAAMENALFLFDILSKGQDHIYFILTGHLRFLGATVVHTVSSATIGAAIALSFYKPQWQKAVIMMIGLFTAILLHALFNFFIINNNGEATAQVLLALWLAAIFIIFLFERVKIITKSHEKYFKL</sequence>
<evidence type="ECO:0000313" key="3">
    <source>
        <dbReference type="Proteomes" id="UP000176494"/>
    </source>
</evidence>
<feature type="transmembrane region" description="Helical" evidence="1">
    <location>
        <begin position="6"/>
        <end position="27"/>
    </location>
</feature>
<comment type="caution">
    <text evidence="2">The sequence shown here is derived from an EMBL/GenBank/DDBJ whole genome shotgun (WGS) entry which is preliminary data.</text>
</comment>
<dbReference type="GO" id="GO:0008233">
    <property type="term" value="F:peptidase activity"/>
    <property type="evidence" value="ECO:0007669"/>
    <property type="project" value="InterPro"/>
</dbReference>
<evidence type="ECO:0000313" key="2">
    <source>
        <dbReference type="EMBL" id="OHA57065.1"/>
    </source>
</evidence>
<dbReference type="Pfam" id="PF13367">
    <property type="entry name" value="PrsW-protease"/>
    <property type="match status" value="1"/>
</dbReference>
<reference evidence="2 3" key="1">
    <citation type="journal article" date="2016" name="Nat. Commun.">
        <title>Thousands of microbial genomes shed light on interconnected biogeochemical processes in an aquifer system.</title>
        <authorList>
            <person name="Anantharaman K."/>
            <person name="Brown C.T."/>
            <person name="Hug L.A."/>
            <person name="Sharon I."/>
            <person name="Castelle C.J."/>
            <person name="Probst A.J."/>
            <person name="Thomas B.C."/>
            <person name="Singh A."/>
            <person name="Wilkins M.J."/>
            <person name="Karaoz U."/>
            <person name="Brodie E.L."/>
            <person name="Williams K.H."/>
            <person name="Hubbard S.S."/>
            <person name="Banfield J.F."/>
        </authorList>
    </citation>
    <scope>NUCLEOTIDE SEQUENCE [LARGE SCALE GENOMIC DNA]</scope>
</reference>
<evidence type="ECO:0008006" key="4">
    <source>
        <dbReference type="Google" id="ProtNLM"/>
    </source>
</evidence>
<name>A0A1G2Q965_9BACT</name>
<dbReference type="AlphaFoldDB" id="A0A1G2Q965"/>
<dbReference type="InterPro" id="IPR026898">
    <property type="entry name" value="PrsW"/>
</dbReference>
<keyword evidence="1" id="KW-0812">Transmembrane</keyword>
<feature type="transmembrane region" description="Helical" evidence="1">
    <location>
        <begin position="164"/>
        <end position="187"/>
    </location>
</feature>
<organism evidence="2 3">
    <name type="scientific">Candidatus Vogelbacteria bacterium GWA1_51_14</name>
    <dbReference type="NCBI Taxonomy" id="1802435"/>
    <lineage>
        <taxon>Bacteria</taxon>
        <taxon>Candidatus Vogeliibacteriota</taxon>
    </lineage>
</organism>
<accession>A0A1G2Q965</accession>
<feature type="transmembrane region" description="Helical" evidence="1">
    <location>
        <begin position="123"/>
        <end position="144"/>
    </location>
</feature>
<proteinExistence type="predicted"/>
<feature type="transmembrane region" description="Helical" evidence="1">
    <location>
        <begin position="222"/>
        <end position="241"/>
    </location>
</feature>
<feature type="transmembrane region" description="Helical" evidence="1">
    <location>
        <begin position="77"/>
        <end position="98"/>
    </location>
</feature>
<dbReference type="STRING" id="1802435.A2114_02165"/>
<gene>
    <name evidence="2" type="ORF">A2114_02165</name>
</gene>
<dbReference type="Proteomes" id="UP000176494">
    <property type="component" value="Unassembled WGS sequence"/>
</dbReference>
<evidence type="ECO:0000256" key="1">
    <source>
        <dbReference type="SAM" id="Phobius"/>
    </source>
</evidence>
<feature type="transmembrane region" description="Helical" evidence="1">
    <location>
        <begin position="39"/>
        <end position="57"/>
    </location>
</feature>
<dbReference type="PANTHER" id="PTHR36844">
    <property type="entry name" value="PROTEASE PRSW"/>
    <property type="match status" value="1"/>
</dbReference>
<feature type="transmembrane region" description="Helical" evidence="1">
    <location>
        <begin position="194"/>
        <end position="216"/>
    </location>
</feature>
<protein>
    <recommendedName>
        <fullName evidence="4">Protease PrsW</fullName>
    </recommendedName>
</protein>
<keyword evidence="1" id="KW-0472">Membrane</keyword>
<dbReference type="EMBL" id="MHTG01000022">
    <property type="protein sequence ID" value="OHA57065.1"/>
    <property type="molecule type" value="Genomic_DNA"/>
</dbReference>
<keyword evidence="1" id="KW-1133">Transmembrane helix</keyword>
<dbReference type="PANTHER" id="PTHR36844:SF1">
    <property type="entry name" value="PROTEASE PRSW"/>
    <property type="match status" value="1"/>
</dbReference>